<evidence type="ECO:0000256" key="1">
    <source>
        <dbReference type="ARBA" id="ARBA00010930"/>
    </source>
</evidence>
<comment type="function">
    <text evidence="4">Carrier of the growing fatty acid chain in fatty acid biosynthesis.</text>
</comment>
<reference evidence="7" key="1">
    <citation type="submission" date="2017-02" db="UniProtKB">
        <authorList>
            <consortium name="WormBaseParasite"/>
        </authorList>
    </citation>
    <scope>IDENTIFICATION</scope>
</reference>
<protein>
    <recommendedName>
        <fullName evidence="4">Acyl carrier protein</fullName>
    </recommendedName>
</protein>
<dbReference type="InterPro" id="IPR003231">
    <property type="entry name" value="ACP"/>
</dbReference>
<dbReference type="Proteomes" id="UP000046393">
    <property type="component" value="Unplaced"/>
</dbReference>
<evidence type="ECO:0000313" key="7">
    <source>
        <dbReference type="WBParaSite" id="SMUV_0000559301-mRNA-1"/>
    </source>
</evidence>
<dbReference type="WBParaSite" id="SMUV_0000559301-mRNA-1">
    <property type="protein sequence ID" value="SMUV_0000559301-mRNA-1"/>
    <property type="gene ID" value="SMUV_0000559301"/>
</dbReference>
<keyword evidence="6" id="KW-1185">Reference proteome</keyword>
<keyword evidence="2 4" id="KW-0596">Phosphopantetheine</keyword>
<dbReference type="SUPFAM" id="SSF47336">
    <property type="entry name" value="ACP-like"/>
    <property type="match status" value="1"/>
</dbReference>
<keyword evidence="3" id="KW-0597">Phosphoprotein</keyword>
<dbReference type="AlphaFoldDB" id="A0A0N5AM05"/>
<dbReference type="NCBIfam" id="TIGR00517">
    <property type="entry name" value="acyl_carrier"/>
    <property type="match status" value="1"/>
</dbReference>
<dbReference type="PANTHER" id="PTHR20863:SF27">
    <property type="entry name" value="ACYL CARRIER PROTEIN"/>
    <property type="match status" value="1"/>
</dbReference>
<keyword evidence="4" id="KW-0443">Lipid metabolism</keyword>
<keyword evidence="4" id="KW-0275">Fatty acid biosynthesis</keyword>
<keyword evidence="4" id="KW-0444">Lipid biosynthesis</keyword>
<comment type="similarity">
    <text evidence="1">Belongs to the acyl carrier protein (ACP) family.</text>
</comment>
<dbReference type="GO" id="GO:0000035">
    <property type="term" value="F:acyl binding"/>
    <property type="evidence" value="ECO:0007669"/>
    <property type="project" value="TreeGrafter"/>
</dbReference>
<organism evidence="6 7">
    <name type="scientific">Syphacia muris</name>
    <dbReference type="NCBI Taxonomy" id="451379"/>
    <lineage>
        <taxon>Eukaryota</taxon>
        <taxon>Metazoa</taxon>
        <taxon>Ecdysozoa</taxon>
        <taxon>Nematoda</taxon>
        <taxon>Chromadorea</taxon>
        <taxon>Rhabditida</taxon>
        <taxon>Spirurina</taxon>
        <taxon>Oxyuridomorpha</taxon>
        <taxon>Oxyuroidea</taxon>
        <taxon>Oxyuridae</taxon>
        <taxon>Syphacia</taxon>
    </lineage>
</organism>
<accession>A0A0N5AM05</accession>
<name>A0A0N5AM05_9BILA</name>
<evidence type="ECO:0000256" key="3">
    <source>
        <dbReference type="ARBA" id="ARBA00022553"/>
    </source>
</evidence>
<keyword evidence="4" id="KW-0276">Fatty acid metabolism</keyword>
<feature type="domain" description="Carrier" evidence="5">
    <location>
        <begin position="68"/>
        <end position="146"/>
    </location>
</feature>
<evidence type="ECO:0000256" key="4">
    <source>
        <dbReference type="RuleBase" id="RU000722"/>
    </source>
</evidence>
<dbReference type="PANTHER" id="PTHR20863">
    <property type="entry name" value="ACYL CARRIER PROTEIN"/>
    <property type="match status" value="1"/>
</dbReference>
<dbReference type="Gene3D" id="1.10.1200.10">
    <property type="entry name" value="ACP-like"/>
    <property type="match status" value="1"/>
</dbReference>
<dbReference type="GO" id="GO:0005739">
    <property type="term" value="C:mitochondrion"/>
    <property type="evidence" value="ECO:0007669"/>
    <property type="project" value="TreeGrafter"/>
</dbReference>
<dbReference type="Pfam" id="PF00550">
    <property type="entry name" value="PP-binding"/>
    <property type="match status" value="1"/>
</dbReference>
<dbReference type="GO" id="GO:0000036">
    <property type="term" value="F:acyl carrier activity"/>
    <property type="evidence" value="ECO:0007669"/>
    <property type="project" value="TreeGrafter"/>
</dbReference>
<proteinExistence type="inferred from homology"/>
<dbReference type="InterPro" id="IPR036736">
    <property type="entry name" value="ACP-like_sf"/>
</dbReference>
<evidence type="ECO:0000256" key="2">
    <source>
        <dbReference type="ARBA" id="ARBA00022450"/>
    </source>
</evidence>
<evidence type="ECO:0000259" key="5">
    <source>
        <dbReference type="PROSITE" id="PS50075"/>
    </source>
</evidence>
<dbReference type="STRING" id="451379.A0A0N5AM05"/>
<evidence type="ECO:0000313" key="6">
    <source>
        <dbReference type="Proteomes" id="UP000046393"/>
    </source>
</evidence>
<dbReference type="HAMAP" id="MF_01217">
    <property type="entry name" value="Acyl_carrier"/>
    <property type="match status" value="1"/>
</dbReference>
<dbReference type="InterPro" id="IPR009081">
    <property type="entry name" value="PP-bd_ACP"/>
</dbReference>
<dbReference type="NCBIfam" id="NF002148">
    <property type="entry name" value="PRK00982.1-2"/>
    <property type="match status" value="1"/>
</dbReference>
<dbReference type="PROSITE" id="PS50075">
    <property type="entry name" value="CARRIER"/>
    <property type="match status" value="1"/>
</dbReference>
<sequence>MLGRLAVLLRAGPGAWHVLQNEIATVSRRNMSWYKSALSSQVWFFNQKRFSQIEVPGPIEIPKPMTCSQVEERVLKAIRSWDRWPEMKNEQLKLDSDFVNDLGLDSLDHVEIVMALEDEFGFEIPDEEAQKMKTPRDFYKYICEREDVFE</sequence>